<protein>
    <submittedName>
        <fullName evidence="2">Uncharacterized protein</fullName>
    </submittedName>
</protein>
<feature type="compositionally biased region" description="Polar residues" evidence="1">
    <location>
        <begin position="77"/>
        <end position="90"/>
    </location>
</feature>
<proteinExistence type="predicted"/>
<gene>
    <name evidence="2" type="ORF">NPIL_398641</name>
</gene>
<dbReference type="PROSITE" id="PS51257">
    <property type="entry name" value="PROKAR_LIPOPROTEIN"/>
    <property type="match status" value="1"/>
</dbReference>
<dbReference type="AlphaFoldDB" id="A0A8X6IRH5"/>
<feature type="compositionally biased region" description="Basic residues" evidence="1">
    <location>
        <begin position="29"/>
        <end position="58"/>
    </location>
</feature>
<dbReference type="EMBL" id="BMAW01092836">
    <property type="protein sequence ID" value="GFS57193.1"/>
    <property type="molecule type" value="Genomic_DNA"/>
</dbReference>
<keyword evidence="3" id="KW-1185">Reference proteome</keyword>
<dbReference type="Proteomes" id="UP000887013">
    <property type="component" value="Unassembled WGS sequence"/>
</dbReference>
<sequence length="90" mass="10681">MRHKEQQQIIQERQACYAQMATACWQQPQRRHAGTGATRPRRYTAYSRRRRLRRRSPVQRHGWPRATPPNAKEMHTSRANGQKMNQICAV</sequence>
<name>A0A8X6IRH5_NEPPI</name>
<organism evidence="2 3">
    <name type="scientific">Nephila pilipes</name>
    <name type="common">Giant wood spider</name>
    <name type="synonym">Nephila maculata</name>
    <dbReference type="NCBI Taxonomy" id="299642"/>
    <lineage>
        <taxon>Eukaryota</taxon>
        <taxon>Metazoa</taxon>
        <taxon>Ecdysozoa</taxon>
        <taxon>Arthropoda</taxon>
        <taxon>Chelicerata</taxon>
        <taxon>Arachnida</taxon>
        <taxon>Araneae</taxon>
        <taxon>Araneomorphae</taxon>
        <taxon>Entelegynae</taxon>
        <taxon>Araneoidea</taxon>
        <taxon>Nephilidae</taxon>
        <taxon>Nephila</taxon>
    </lineage>
</organism>
<comment type="caution">
    <text evidence="2">The sequence shown here is derived from an EMBL/GenBank/DDBJ whole genome shotgun (WGS) entry which is preliminary data.</text>
</comment>
<feature type="region of interest" description="Disordered" evidence="1">
    <location>
        <begin position="27"/>
        <end position="90"/>
    </location>
</feature>
<evidence type="ECO:0000256" key="1">
    <source>
        <dbReference type="SAM" id="MobiDB-lite"/>
    </source>
</evidence>
<reference evidence="2" key="1">
    <citation type="submission" date="2020-08" db="EMBL/GenBank/DDBJ databases">
        <title>Multicomponent nature underlies the extraordinary mechanical properties of spider dragline silk.</title>
        <authorList>
            <person name="Kono N."/>
            <person name="Nakamura H."/>
            <person name="Mori M."/>
            <person name="Yoshida Y."/>
            <person name="Ohtoshi R."/>
            <person name="Malay A.D."/>
            <person name="Moran D.A.P."/>
            <person name="Tomita M."/>
            <person name="Numata K."/>
            <person name="Arakawa K."/>
        </authorList>
    </citation>
    <scope>NUCLEOTIDE SEQUENCE</scope>
</reference>
<evidence type="ECO:0000313" key="2">
    <source>
        <dbReference type="EMBL" id="GFS57193.1"/>
    </source>
</evidence>
<evidence type="ECO:0000313" key="3">
    <source>
        <dbReference type="Proteomes" id="UP000887013"/>
    </source>
</evidence>
<accession>A0A8X6IRH5</accession>